<sequence length="115" mass="13165">MSSTTPPSRPLFRVSFLNQGKVYEVFVRKVHQDGLWGFVTLEDFVFGQRTERVIDPGEERLRDEFSGVRRVLVPMHAIFRIDEVAQEGIARIVSLEGSNVTPFPFVYPAGREPKK</sequence>
<proteinExistence type="predicted"/>
<dbReference type="InterPro" id="IPR014949">
    <property type="entry name" value="DUF1820"/>
</dbReference>
<accession>T1BCR9</accession>
<name>T1BCR9_9ZZZZ</name>
<organism evidence="1">
    <name type="scientific">mine drainage metagenome</name>
    <dbReference type="NCBI Taxonomy" id="410659"/>
    <lineage>
        <taxon>unclassified sequences</taxon>
        <taxon>metagenomes</taxon>
        <taxon>ecological metagenomes</taxon>
    </lineage>
</organism>
<reference evidence="1" key="1">
    <citation type="submission" date="2013-08" db="EMBL/GenBank/DDBJ databases">
        <authorList>
            <person name="Mendez C."/>
            <person name="Richter M."/>
            <person name="Ferrer M."/>
            <person name="Sanchez J."/>
        </authorList>
    </citation>
    <scope>NUCLEOTIDE SEQUENCE</scope>
</reference>
<protein>
    <submittedName>
        <fullName evidence="1">Protein containing DUF1820</fullName>
    </submittedName>
</protein>
<comment type="caution">
    <text evidence="1">The sequence shown here is derived from an EMBL/GenBank/DDBJ whole genome shotgun (WGS) entry which is preliminary data.</text>
</comment>
<dbReference type="AlphaFoldDB" id="T1BCR9"/>
<evidence type="ECO:0000313" key="1">
    <source>
        <dbReference type="EMBL" id="EQD52020.1"/>
    </source>
</evidence>
<dbReference type="Pfam" id="PF08850">
    <property type="entry name" value="DUF1820"/>
    <property type="match status" value="1"/>
</dbReference>
<reference evidence="1" key="2">
    <citation type="journal article" date="2014" name="ISME J.">
        <title>Microbial stratification in low pH oxic and suboxic macroscopic growths along an acid mine drainage.</title>
        <authorList>
            <person name="Mendez-Garcia C."/>
            <person name="Mesa V."/>
            <person name="Sprenger R.R."/>
            <person name="Richter M."/>
            <person name="Diez M.S."/>
            <person name="Solano J."/>
            <person name="Bargiela R."/>
            <person name="Golyshina O.V."/>
            <person name="Manteca A."/>
            <person name="Ramos J.L."/>
            <person name="Gallego J.R."/>
            <person name="Llorente I."/>
            <person name="Martins Dos Santos V.A."/>
            <person name="Jensen O.N."/>
            <person name="Pelaez A.I."/>
            <person name="Sanchez J."/>
            <person name="Ferrer M."/>
        </authorList>
    </citation>
    <scope>NUCLEOTIDE SEQUENCE</scope>
</reference>
<gene>
    <name evidence="1" type="ORF">B1B_10757</name>
</gene>
<dbReference type="EMBL" id="AUZY01006986">
    <property type="protein sequence ID" value="EQD52020.1"/>
    <property type="molecule type" value="Genomic_DNA"/>
</dbReference>